<dbReference type="RefSeq" id="WP_182532788.1">
    <property type="nucleotide sequence ID" value="NZ_JACGXL010000008.1"/>
</dbReference>
<dbReference type="Proteomes" id="UP000550401">
    <property type="component" value="Unassembled WGS sequence"/>
</dbReference>
<dbReference type="AlphaFoldDB" id="A0A839F882"/>
<reference evidence="4 5" key="1">
    <citation type="submission" date="2020-07" db="EMBL/GenBank/DDBJ databases">
        <title>Genomic Encyclopedia of Type Strains, Phase IV (KMG-V): Genome sequencing to study the core and pangenomes of soil and plant-associated prokaryotes.</title>
        <authorList>
            <person name="Whitman W."/>
        </authorList>
    </citation>
    <scope>NUCLEOTIDE SEQUENCE [LARGE SCALE GENOMIC DNA]</scope>
    <source>
        <strain evidence="4 5">RH2WT43</strain>
    </source>
</reference>
<evidence type="ECO:0000256" key="2">
    <source>
        <dbReference type="SAM" id="SignalP"/>
    </source>
</evidence>
<dbReference type="Gene3D" id="3.40.710.10">
    <property type="entry name" value="DD-peptidase/beta-lactamase superfamily"/>
    <property type="match status" value="1"/>
</dbReference>
<evidence type="ECO:0000259" key="3">
    <source>
        <dbReference type="Pfam" id="PF00144"/>
    </source>
</evidence>
<dbReference type="InterPro" id="IPR050789">
    <property type="entry name" value="Diverse_Enzym_Activities"/>
</dbReference>
<dbReference type="SUPFAM" id="SSF56601">
    <property type="entry name" value="beta-lactamase/transpeptidase-like"/>
    <property type="match status" value="1"/>
</dbReference>
<feature type="region of interest" description="Disordered" evidence="1">
    <location>
        <begin position="599"/>
        <end position="623"/>
    </location>
</feature>
<dbReference type="PANTHER" id="PTHR43283">
    <property type="entry name" value="BETA-LACTAMASE-RELATED"/>
    <property type="match status" value="1"/>
</dbReference>
<dbReference type="EMBL" id="JACGXL010000008">
    <property type="protein sequence ID" value="MBA8889748.1"/>
    <property type="molecule type" value="Genomic_DNA"/>
</dbReference>
<name>A0A839F882_9GAMM</name>
<proteinExistence type="predicted"/>
<evidence type="ECO:0000256" key="1">
    <source>
        <dbReference type="SAM" id="MobiDB-lite"/>
    </source>
</evidence>
<dbReference type="Pfam" id="PF00144">
    <property type="entry name" value="Beta-lactamase"/>
    <property type="match status" value="1"/>
</dbReference>
<feature type="signal peptide" evidence="2">
    <location>
        <begin position="1"/>
        <end position="26"/>
    </location>
</feature>
<sequence>MSTAATLRFALVALFASFGAAPGARAGAAAGGSAATTTELAGLWKARRWFGPLVRGALTIRKERDGWRADLAGRDLPVRVDGDALAFEMPGGEGRFEGRLERTRILGHWYPPPNSATFGGGVFVSPVRLRADATDRWSGSIVPAEDTFSFHLLATPRADGSFDVLLRNAERDFGLQIGVERLRRDGDALVLLGKRRDETTERELARGSWDRERDVMRFVFPGRGGSYDFSRDGDASTFWPRGRTPARYTYRAPLARDDGWPSASLDDVDIDRAGIERFVQRLLDAPMDAVDAPLVDGVVLARHGKLVLEEYFHGFERDAVHDTRSAAKSLTSIVVGAAIEAGAPLALDSPVYRVMNGGAFADGLDPRKRAMTLEHLLTMSSGYWCDDTEPGAPGNEQTMLDQETERDYYRYILALPMAHDPGVTSIYGSINPHLALGMVAAARGESPLYAFDRLVGDPLRIDHYAWLLDPAGHPYGGGSVQLRLRDFAKLGQLMLDDGRWHGRRILGHDYVARASAPLYHLRNVQYGYLWWGEDFPYRDRSVHAFLALGAGGQSITVVPALDLVVAIYSGNYASRRQIDAGHHFVPRFILPAVRERGEPRGAPVTERAYATPYGPSKDGSRIR</sequence>
<keyword evidence="5" id="KW-1185">Reference proteome</keyword>
<organism evidence="4 5">
    <name type="scientific">Dokdonella fugitiva</name>
    <dbReference type="NCBI Taxonomy" id="328517"/>
    <lineage>
        <taxon>Bacteria</taxon>
        <taxon>Pseudomonadati</taxon>
        <taxon>Pseudomonadota</taxon>
        <taxon>Gammaproteobacteria</taxon>
        <taxon>Lysobacterales</taxon>
        <taxon>Rhodanobacteraceae</taxon>
        <taxon>Dokdonella</taxon>
    </lineage>
</organism>
<evidence type="ECO:0000313" key="4">
    <source>
        <dbReference type="EMBL" id="MBA8889748.1"/>
    </source>
</evidence>
<comment type="caution">
    <text evidence="4">The sequence shown here is derived from an EMBL/GenBank/DDBJ whole genome shotgun (WGS) entry which is preliminary data.</text>
</comment>
<dbReference type="PANTHER" id="PTHR43283:SF7">
    <property type="entry name" value="BETA-LACTAMASE-RELATED DOMAIN-CONTAINING PROTEIN"/>
    <property type="match status" value="1"/>
</dbReference>
<keyword evidence="2" id="KW-0732">Signal</keyword>
<dbReference type="InterPro" id="IPR012338">
    <property type="entry name" value="Beta-lactam/transpept-like"/>
</dbReference>
<evidence type="ECO:0000313" key="5">
    <source>
        <dbReference type="Proteomes" id="UP000550401"/>
    </source>
</evidence>
<gene>
    <name evidence="4" type="ORF">FHW12_003995</name>
</gene>
<dbReference type="InterPro" id="IPR001466">
    <property type="entry name" value="Beta-lactam-related"/>
</dbReference>
<accession>A0A839F882</accession>
<protein>
    <submittedName>
        <fullName evidence="4">CubicO group peptidase (Beta-lactamase class C family)</fullName>
    </submittedName>
</protein>
<feature type="domain" description="Beta-lactamase-related" evidence="3">
    <location>
        <begin position="298"/>
        <end position="569"/>
    </location>
</feature>
<feature type="chain" id="PRO_5032445044" evidence="2">
    <location>
        <begin position="27"/>
        <end position="623"/>
    </location>
</feature>